<dbReference type="EMBL" id="LR590481">
    <property type="protein sequence ID" value="VTQ83410.1"/>
    <property type="molecule type" value="Genomic_DNA"/>
</dbReference>
<dbReference type="GO" id="GO:0000166">
    <property type="term" value="F:nucleotide binding"/>
    <property type="evidence" value="ECO:0007669"/>
    <property type="project" value="UniProtKB-KW"/>
</dbReference>
<dbReference type="PANTHER" id="PTHR13748:SF62">
    <property type="entry name" value="COBW DOMAIN-CONTAINING PROTEIN"/>
    <property type="match status" value="1"/>
</dbReference>
<evidence type="ECO:0000256" key="2">
    <source>
        <dbReference type="ARBA" id="ARBA00022801"/>
    </source>
</evidence>
<dbReference type="InterPro" id="IPR003495">
    <property type="entry name" value="CobW/HypB/UreG_nucleotide-bd"/>
</dbReference>
<dbReference type="GO" id="GO:0016787">
    <property type="term" value="F:hydrolase activity"/>
    <property type="evidence" value="ECO:0007669"/>
    <property type="project" value="UniProtKB-KW"/>
</dbReference>
<comment type="catalytic activity">
    <reaction evidence="5">
        <text>GTP + H2O = GDP + phosphate + H(+)</text>
        <dbReference type="Rhea" id="RHEA:19669"/>
        <dbReference type="ChEBI" id="CHEBI:15377"/>
        <dbReference type="ChEBI" id="CHEBI:15378"/>
        <dbReference type="ChEBI" id="CHEBI:37565"/>
        <dbReference type="ChEBI" id="CHEBI:43474"/>
        <dbReference type="ChEBI" id="CHEBI:58189"/>
    </reaction>
    <physiologicalReaction direction="left-to-right" evidence="5">
        <dbReference type="Rhea" id="RHEA:19670"/>
    </physiologicalReaction>
</comment>
<dbReference type="AlphaFoldDB" id="A0A4U9R3X1"/>
<gene>
    <name evidence="8" type="primary">yjiA</name>
    <name evidence="8" type="ORF">NCTC503_00349</name>
</gene>
<dbReference type="Pfam" id="PF07683">
    <property type="entry name" value="CobW_C"/>
    <property type="match status" value="1"/>
</dbReference>
<dbReference type="RefSeq" id="WP_138209159.1">
    <property type="nucleotide sequence ID" value="NZ_CBCRUQ010000015.1"/>
</dbReference>
<dbReference type="CDD" id="cd03112">
    <property type="entry name" value="CobW-like"/>
    <property type="match status" value="1"/>
</dbReference>
<keyword evidence="2" id="KW-0378">Hydrolase</keyword>
<dbReference type="InterPro" id="IPR051316">
    <property type="entry name" value="Zinc-reg_GTPase_activator"/>
</dbReference>
<keyword evidence="1" id="KW-0547">Nucleotide-binding</keyword>
<dbReference type="OrthoDB" id="9808822at2"/>
<keyword evidence="9" id="KW-1185">Reference proteome</keyword>
<dbReference type="InterPro" id="IPR027417">
    <property type="entry name" value="P-loop_NTPase"/>
</dbReference>
<evidence type="ECO:0000256" key="4">
    <source>
        <dbReference type="ARBA" id="ARBA00034320"/>
    </source>
</evidence>
<evidence type="ECO:0000256" key="1">
    <source>
        <dbReference type="ARBA" id="ARBA00022741"/>
    </source>
</evidence>
<dbReference type="Proteomes" id="UP000308489">
    <property type="component" value="Chromosome 1"/>
</dbReference>
<keyword evidence="3" id="KW-0143">Chaperone</keyword>
<sequence>MVKVHIISGFLGAGKTSFIKKFICLLDGEKTAILENEFGEVSIDGGIIEKEGYDVIELPSGCICCSLKTNFYDALEKIVEDINPENIIIEPTGLGILSEILNILNMEPFKEKCRVESLITIVDGENYLEQEEIFGEFFKDQIANAKVLFVSKVDKISESTLNKIIKSLREINKSAYITDGNIEKINIDQLQRLLNTEEIEINYSFNHGAKAYIEGFHSSGFKLDKYFLKEELENKLKVLKSGNYGEIYRAKGILKGDKSNLEFNYVNGNYVVTTSNLEVSFRICIIGKDLNESRLKLLFDKKDTSSIKRGDGFIVK</sequence>
<evidence type="ECO:0000313" key="8">
    <source>
        <dbReference type="EMBL" id="VTQ83410.1"/>
    </source>
</evidence>
<comment type="similarity">
    <text evidence="4">Belongs to the SIMIBI class G3E GTPase family. ZNG1 subfamily.</text>
</comment>
<name>A0A4U9R3X1_HATHI</name>
<feature type="domain" description="CobW C-terminal" evidence="7">
    <location>
        <begin position="217"/>
        <end position="300"/>
    </location>
</feature>
<evidence type="ECO:0000256" key="3">
    <source>
        <dbReference type="ARBA" id="ARBA00023186"/>
    </source>
</evidence>
<dbReference type="PANTHER" id="PTHR13748">
    <property type="entry name" value="COBW-RELATED"/>
    <property type="match status" value="1"/>
</dbReference>
<dbReference type="KEGG" id="hhw:NCTC503_00349"/>
<accession>A0A4U9R3X1</accession>
<dbReference type="Gene3D" id="3.30.1220.10">
    <property type="entry name" value="CobW-like, C-terminal domain"/>
    <property type="match status" value="1"/>
</dbReference>
<organism evidence="8 9">
    <name type="scientific">Hathewaya histolytica</name>
    <name type="common">Clostridium histolyticum</name>
    <dbReference type="NCBI Taxonomy" id="1498"/>
    <lineage>
        <taxon>Bacteria</taxon>
        <taxon>Bacillati</taxon>
        <taxon>Bacillota</taxon>
        <taxon>Clostridia</taxon>
        <taxon>Eubacteriales</taxon>
        <taxon>Clostridiaceae</taxon>
        <taxon>Hathewaya</taxon>
    </lineage>
</organism>
<proteinExistence type="inferred from homology"/>
<dbReference type="InterPro" id="IPR011629">
    <property type="entry name" value="CobW-like_C"/>
</dbReference>
<dbReference type="SUPFAM" id="SSF52540">
    <property type="entry name" value="P-loop containing nucleoside triphosphate hydrolases"/>
    <property type="match status" value="1"/>
</dbReference>
<evidence type="ECO:0000259" key="7">
    <source>
        <dbReference type="Pfam" id="PF07683"/>
    </source>
</evidence>
<protein>
    <submittedName>
        <fullName evidence="8">CobW/P47K family protein</fullName>
    </submittedName>
</protein>
<evidence type="ECO:0000313" key="9">
    <source>
        <dbReference type="Proteomes" id="UP000308489"/>
    </source>
</evidence>
<dbReference type="SUPFAM" id="SSF90002">
    <property type="entry name" value="Hypothetical protein YjiA, C-terminal domain"/>
    <property type="match status" value="1"/>
</dbReference>
<dbReference type="Pfam" id="PF02492">
    <property type="entry name" value="cobW"/>
    <property type="match status" value="1"/>
</dbReference>
<evidence type="ECO:0000259" key="6">
    <source>
        <dbReference type="Pfam" id="PF02492"/>
    </source>
</evidence>
<reference evidence="8 9" key="1">
    <citation type="submission" date="2019-05" db="EMBL/GenBank/DDBJ databases">
        <authorList>
            <consortium name="Pathogen Informatics"/>
        </authorList>
    </citation>
    <scope>NUCLEOTIDE SEQUENCE [LARGE SCALE GENOMIC DNA]</scope>
    <source>
        <strain evidence="8 9">NCTC503</strain>
    </source>
</reference>
<feature type="domain" description="CobW/HypB/UreG nucleotide-binding" evidence="6">
    <location>
        <begin position="4"/>
        <end position="177"/>
    </location>
</feature>
<dbReference type="InterPro" id="IPR036627">
    <property type="entry name" value="CobW-likC_sf"/>
</dbReference>
<dbReference type="GO" id="GO:0005737">
    <property type="term" value="C:cytoplasm"/>
    <property type="evidence" value="ECO:0007669"/>
    <property type="project" value="TreeGrafter"/>
</dbReference>
<dbReference type="Gene3D" id="3.40.50.300">
    <property type="entry name" value="P-loop containing nucleotide triphosphate hydrolases"/>
    <property type="match status" value="1"/>
</dbReference>
<evidence type="ECO:0000256" key="5">
    <source>
        <dbReference type="ARBA" id="ARBA00049117"/>
    </source>
</evidence>